<proteinExistence type="predicted"/>
<protein>
    <submittedName>
        <fullName evidence="1">Uncharacterized protein</fullName>
    </submittedName>
</protein>
<evidence type="ECO:0000313" key="1">
    <source>
        <dbReference type="EMBL" id="CAE8722057.1"/>
    </source>
</evidence>
<accession>A0A813LDW6</accession>
<name>A0A813LDW6_POLGL</name>
<reference evidence="1" key="1">
    <citation type="submission" date="2021-02" db="EMBL/GenBank/DDBJ databases">
        <authorList>
            <person name="Dougan E. K."/>
            <person name="Rhodes N."/>
            <person name="Thang M."/>
            <person name="Chan C."/>
        </authorList>
    </citation>
    <scope>NUCLEOTIDE SEQUENCE</scope>
</reference>
<comment type="caution">
    <text evidence="1">The sequence shown here is derived from an EMBL/GenBank/DDBJ whole genome shotgun (WGS) entry which is preliminary data.</text>
</comment>
<evidence type="ECO:0000313" key="2">
    <source>
        <dbReference type="Proteomes" id="UP000626109"/>
    </source>
</evidence>
<sequence>MASRDARGSVGAAGACGVLVRHARSAGASIARAMSAAAGQRDPSLPPRPPTVMNFESWGDKDLAEGPQAGCRFDAAVDHENYVIQAVKYRGSESSRVAVAAVAGYAKAVLALRNATTAADATLRSAEV</sequence>
<gene>
    <name evidence="1" type="ORF">PGLA2088_LOCUS42299</name>
</gene>
<dbReference type="Proteomes" id="UP000626109">
    <property type="component" value="Unassembled WGS sequence"/>
</dbReference>
<dbReference type="EMBL" id="CAJNNW010034235">
    <property type="protein sequence ID" value="CAE8722057.1"/>
    <property type="molecule type" value="Genomic_DNA"/>
</dbReference>
<organism evidence="1 2">
    <name type="scientific">Polarella glacialis</name>
    <name type="common">Dinoflagellate</name>
    <dbReference type="NCBI Taxonomy" id="89957"/>
    <lineage>
        <taxon>Eukaryota</taxon>
        <taxon>Sar</taxon>
        <taxon>Alveolata</taxon>
        <taxon>Dinophyceae</taxon>
        <taxon>Suessiales</taxon>
        <taxon>Suessiaceae</taxon>
        <taxon>Polarella</taxon>
    </lineage>
</organism>
<dbReference type="AlphaFoldDB" id="A0A813LDW6"/>